<feature type="compositionally biased region" description="Low complexity" evidence="1">
    <location>
        <begin position="363"/>
        <end position="375"/>
    </location>
</feature>
<evidence type="ECO:0000313" key="2">
    <source>
        <dbReference type="EMBL" id="KAJ3176401.1"/>
    </source>
</evidence>
<comment type="caution">
    <text evidence="2">The sequence shown here is derived from an EMBL/GenBank/DDBJ whole genome shotgun (WGS) entry which is preliminary data.</text>
</comment>
<gene>
    <name evidence="2" type="ORF">HDU87_005270</name>
</gene>
<accession>A0AAD5TJP2</accession>
<dbReference type="CDD" id="cd00048">
    <property type="entry name" value="DSRM_SF"/>
    <property type="match status" value="1"/>
</dbReference>
<reference evidence="2" key="1">
    <citation type="submission" date="2020-05" db="EMBL/GenBank/DDBJ databases">
        <title>Phylogenomic resolution of chytrid fungi.</title>
        <authorList>
            <person name="Stajich J.E."/>
            <person name="Amses K."/>
            <person name="Simmons R."/>
            <person name="Seto K."/>
            <person name="Myers J."/>
            <person name="Bonds A."/>
            <person name="Quandt C.A."/>
            <person name="Barry K."/>
            <person name="Liu P."/>
            <person name="Grigoriev I."/>
            <person name="Longcore J.E."/>
            <person name="James T.Y."/>
        </authorList>
    </citation>
    <scope>NUCLEOTIDE SEQUENCE</scope>
    <source>
        <strain evidence="2">JEL0379</strain>
    </source>
</reference>
<evidence type="ECO:0000313" key="3">
    <source>
        <dbReference type="Proteomes" id="UP001212152"/>
    </source>
</evidence>
<feature type="region of interest" description="Disordered" evidence="1">
    <location>
        <begin position="245"/>
        <end position="303"/>
    </location>
</feature>
<sequence length="466" mass="50457">MVPFNGGNDNHLAQSQTLIVPRIQQDKALGGSHAISALGRWCDRMRIPAPEYTFSNTAPFSAKLLIAGVEFNTEGLPTKIDAKRTVAWAAVEHFRRAGESFFAEEGTAVDWVSALMTYCAVNNLGKVHIDVHIVSDDPRQYTARVNYGGHVLEYPDLPQNTKQAVKAQAAKQALEAIRSGKIPRATKRLEAPHGYQHVKAFNPPQYRQITASESPAPSYIKQEHDTTLKQPFAYHEGDFKKYDPASSSYVGPYTGHSHSPPRSADSNHSEHGHRDDNSAISSGRKHPHDEDADDNNNGSNRRLDYYQDSAAAPQNQLQRADAASANVVQSLVSSLVWGNATKRADISSGSEDEPDTPAPAMNAAAAGASSSSSASRQGNPTASRPARFPSYTDLLDIACFTRHLRPPQYADISVGDDSAAIGGYRCSVTVDGKTFGCARAHEKGETAKEDVAGDAYKWLLKRDGGG</sequence>
<dbReference type="Gene3D" id="3.30.160.20">
    <property type="match status" value="3"/>
</dbReference>
<dbReference type="SUPFAM" id="SSF54768">
    <property type="entry name" value="dsRNA-binding domain-like"/>
    <property type="match status" value="3"/>
</dbReference>
<evidence type="ECO:0000256" key="1">
    <source>
        <dbReference type="SAM" id="MobiDB-lite"/>
    </source>
</evidence>
<dbReference type="Proteomes" id="UP001212152">
    <property type="component" value="Unassembled WGS sequence"/>
</dbReference>
<organism evidence="2 3">
    <name type="scientific">Geranomyces variabilis</name>
    <dbReference type="NCBI Taxonomy" id="109894"/>
    <lineage>
        <taxon>Eukaryota</taxon>
        <taxon>Fungi</taxon>
        <taxon>Fungi incertae sedis</taxon>
        <taxon>Chytridiomycota</taxon>
        <taxon>Chytridiomycota incertae sedis</taxon>
        <taxon>Chytridiomycetes</taxon>
        <taxon>Spizellomycetales</taxon>
        <taxon>Powellomycetaceae</taxon>
        <taxon>Geranomyces</taxon>
    </lineage>
</organism>
<feature type="compositionally biased region" description="Basic and acidic residues" evidence="1">
    <location>
        <begin position="265"/>
        <end position="277"/>
    </location>
</feature>
<dbReference type="EMBL" id="JADGJQ010000041">
    <property type="protein sequence ID" value="KAJ3176401.1"/>
    <property type="molecule type" value="Genomic_DNA"/>
</dbReference>
<evidence type="ECO:0008006" key="4">
    <source>
        <dbReference type="Google" id="ProtNLM"/>
    </source>
</evidence>
<feature type="region of interest" description="Disordered" evidence="1">
    <location>
        <begin position="345"/>
        <end position="387"/>
    </location>
</feature>
<protein>
    <recommendedName>
        <fullName evidence="4">DRBM domain-containing protein</fullName>
    </recommendedName>
</protein>
<keyword evidence="3" id="KW-1185">Reference proteome</keyword>
<name>A0AAD5TJP2_9FUNG</name>
<proteinExistence type="predicted"/>
<dbReference type="AlphaFoldDB" id="A0AAD5TJP2"/>